<feature type="compositionally biased region" description="Basic residues" evidence="1">
    <location>
        <begin position="309"/>
        <end position="326"/>
    </location>
</feature>
<dbReference type="AlphaFoldDB" id="A0A6F8ZDS1"/>
<sequence length="372" mass="39888">MGRIYRVEFRRVAWWLELEAGRLWLLGPGFARRRLLEEGVTAAYPVAGPLAVGTWMATADGRLRWLADVGVPGAAEDRGPGRLLGGRGRTVVLSRGGEWVVWRPEGVVYRGPAPVPVAAVGTGWVEGPGRRLYALVADAAAGCWWVVGWDAAAGFFRQPEAVEPPGTAAALHGGPDSLHLLWCTPEAVYVERRSYAGWPRPRILARGRFPPAAGEPLWHYGPEGLSAWLVGPGGPQAVLPAPGAPPHPPPKPGWCTTAPGGPSYGGPTLPRLVRPRRPPGRRASPPWSVRYASCRRPCRPAPGPGGGRPRIRPHPRVRPRNRRPVRPRPVTAAGGGSAGRIRIAYPGGDGPWQRQSGCRCHPLPGWPAGVRA</sequence>
<dbReference type="EMBL" id="LR778114">
    <property type="protein sequence ID" value="CAB1127810.1"/>
    <property type="molecule type" value="Genomic_DNA"/>
</dbReference>
<evidence type="ECO:0000313" key="2">
    <source>
        <dbReference type="EMBL" id="CAB1127810.1"/>
    </source>
</evidence>
<name>A0A6F8ZDS1_9FIRM</name>
<feature type="region of interest" description="Disordered" evidence="1">
    <location>
        <begin position="265"/>
        <end position="356"/>
    </location>
</feature>
<dbReference type="KEGG" id="hfv:R50_0304"/>
<dbReference type="Proteomes" id="UP000503399">
    <property type="component" value="Chromosome"/>
</dbReference>
<evidence type="ECO:0000256" key="1">
    <source>
        <dbReference type="SAM" id="MobiDB-lite"/>
    </source>
</evidence>
<keyword evidence="3" id="KW-1185">Reference proteome</keyword>
<reference evidence="2 3" key="1">
    <citation type="submission" date="2020-02" db="EMBL/GenBank/DDBJ databases">
        <authorList>
            <person name="Hogendoorn C."/>
        </authorList>
    </citation>
    <scope>NUCLEOTIDE SEQUENCE [LARGE SCALE GENOMIC DNA]</scope>
    <source>
        <strain evidence="2">R501</strain>
    </source>
</reference>
<organism evidence="2 3">
    <name type="scientific">Candidatus Hydrogenisulfobacillus filiaventi</name>
    <dbReference type="NCBI Taxonomy" id="2707344"/>
    <lineage>
        <taxon>Bacteria</taxon>
        <taxon>Bacillati</taxon>
        <taxon>Bacillota</taxon>
        <taxon>Clostridia</taxon>
        <taxon>Eubacteriales</taxon>
        <taxon>Clostridiales Family XVII. Incertae Sedis</taxon>
        <taxon>Candidatus Hydrogenisulfobacillus</taxon>
    </lineage>
</organism>
<gene>
    <name evidence="2" type="ORF">R50_0304</name>
</gene>
<proteinExistence type="predicted"/>
<evidence type="ECO:0000313" key="3">
    <source>
        <dbReference type="Proteomes" id="UP000503399"/>
    </source>
</evidence>
<accession>A0A6F8ZDS1</accession>
<protein>
    <submittedName>
        <fullName evidence="2">Uncharacterized protein</fullName>
    </submittedName>
</protein>